<evidence type="ECO:0000313" key="2">
    <source>
        <dbReference type="Proteomes" id="UP001638806"/>
    </source>
</evidence>
<proteinExistence type="predicted"/>
<evidence type="ECO:0000313" key="1">
    <source>
        <dbReference type="EMBL" id="KAL3959634.1"/>
    </source>
</evidence>
<organism evidence="1 2">
    <name type="scientific">Purpureocillium lilacinum</name>
    <name type="common">Paecilomyces lilacinus</name>
    <dbReference type="NCBI Taxonomy" id="33203"/>
    <lineage>
        <taxon>Eukaryota</taxon>
        <taxon>Fungi</taxon>
        <taxon>Dikarya</taxon>
        <taxon>Ascomycota</taxon>
        <taxon>Pezizomycotina</taxon>
        <taxon>Sordariomycetes</taxon>
        <taxon>Hypocreomycetidae</taxon>
        <taxon>Hypocreales</taxon>
        <taxon>Ophiocordycipitaceae</taxon>
        <taxon>Purpureocillium</taxon>
    </lineage>
</organism>
<keyword evidence="2" id="KW-1185">Reference proteome</keyword>
<protein>
    <submittedName>
        <fullName evidence="1">Uncharacterized protein</fullName>
    </submittedName>
</protein>
<name>A0ACC4DUS0_PURLI</name>
<gene>
    <name evidence="1" type="ORF">ACCO45_004751</name>
</gene>
<accession>A0ACC4DUS0</accession>
<reference evidence="1" key="1">
    <citation type="submission" date="2024-12" db="EMBL/GenBank/DDBJ databases">
        <title>Comparative genomics and development of molecular markers within Purpureocillium lilacinum and among Purpureocillium species.</title>
        <authorList>
            <person name="Yeh Z.-Y."/>
            <person name="Ni N.-T."/>
            <person name="Lo P.-H."/>
            <person name="Mushyakhwo K."/>
            <person name="Lin C.-F."/>
            <person name="Nai Y.-S."/>
        </authorList>
    </citation>
    <scope>NUCLEOTIDE SEQUENCE</scope>
    <source>
        <strain evidence="1">NCHU-NPUST-175</strain>
    </source>
</reference>
<sequence length="618" mass="68349">MKEFAAPPASRHRPRPANNTLLLFPSSRTAINPPTSHRPFATAQIDVRASRGDRFRHGRRQSTDKDQWPVIPRTAREYFQDRSTPYCAHVRTMHFPQLAVAAAVVGFSGASVASRIISDIPSIYRSWGELSVYADNAEDAFGVKSVGLPDGCQVESVSTLQRHAQRFPDSVDGKVTGGFAQKVANHTSAHSRESRGGFSGPLKFLNSYTYILNDTGLLTGVGAATEVSAGVSFWNRYGRTLYNASAAQLQYNPVFASNGSTRPRVTLRTTGQSRIENSQINWALGFFGPSFNATPDPALTEWTSPFKVVIIPEGGTENNTLASYDSCFNDNSDANGDIAARHQDAYKKNYLRSAVHRLQADAPSGFEFTYQDAYAMQMMCAYEYAFIGMSDFCHLFSEDEWEGFENVLDIQYYYLYSYGNPTGRAQGIGYLQELIARLTHEYITSSNSSVNSTLDDNASSFPLGQQVYADFSHDDILISFPPRPDRRFILSHLTPFGANLITETIGCSSADPAAVWDRRVQYSPTQYGYDAANASHKFIRMRLNNGILPLHTIRGGLCGNTTSGRVDGLCELSAFLKSQEDAYKLSNYDYACFGNYTLTNSTKAIDYDGTIFAGKSYN</sequence>
<comment type="caution">
    <text evidence="1">The sequence shown here is derived from an EMBL/GenBank/DDBJ whole genome shotgun (WGS) entry which is preliminary data.</text>
</comment>
<dbReference type="Proteomes" id="UP001638806">
    <property type="component" value="Unassembled WGS sequence"/>
</dbReference>
<dbReference type="EMBL" id="JBGNUJ010000004">
    <property type="protein sequence ID" value="KAL3959634.1"/>
    <property type="molecule type" value="Genomic_DNA"/>
</dbReference>